<dbReference type="Proteomes" id="UP000287651">
    <property type="component" value="Unassembled WGS sequence"/>
</dbReference>
<gene>
    <name evidence="2" type="ORF">B296_00007251</name>
</gene>
<dbReference type="PANTHER" id="PTHR46623:SF6">
    <property type="entry name" value="ALPHA_BETA-HYDROLASES SUPERFAMILY PROTEIN"/>
    <property type="match status" value="1"/>
</dbReference>
<evidence type="ECO:0000259" key="1">
    <source>
        <dbReference type="Pfam" id="PF01738"/>
    </source>
</evidence>
<dbReference type="EMBL" id="AMZH03000995">
    <property type="protein sequence ID" value="RRT81077.1"/>
    <property type="molecule type" value="Genomic_DNA"/>
</dbReference>
<dbReference type="GO" id="GO:0016787">
    <property type="term" value="F:hydrolase activity"/>
    <property type="evidence" value="ECO:0007669"/>
    <property type="project" value="InterPro"/>
</dbReference>
<reference evidence="2 3" key="1">
    <citation type="journal article" date="2014" name="Agronomy (Basel)">
        <title>A Draft Genome Sequence for Ensete ventricosum, the Drought-Tolerant Tree Against Hunger.</title>
        <authorList>
            <person name="Harrison J."/>
            <person name="Moore K.A."/>
            <person name="Paszkiewicz K."/>
            <person name="Jones T."/>
            <person name="Grant M."/>
            <person name="Ambacheew D."/>
            <person name="Muzemil S."/>
            <person name="Studholme D.J."/>
        </authorList>
    </citation>
    <scope>NUCLEOTIDE SEQUENCE [LARGE SCALE GENOMIC DNA]</scope>
</reference>
<comment type="caution">
    <text evidence="2">The sequence shown here is derived from an EMBL/GenBank/DDBJ whole genome shotgun (WGS) entry which is preliminary data.</text>
</comment>
<dbReference type="AlphaFoldDB" id="A0A427AY88"/>
<evidence type="ECO:0000313" key="3">
    <source>
        <dbReference type="Proteomes" id="UP000287651"/>
    </source>
</evidence>
<dbReference type="InterPro" id="IPR002925">
    <property type="entry name" value="Dienelactn_hydro"/>
</dbReference>
<sequence>MGGALSIASGVLVPEADAVVAFYGVPPPELADPSLAKAPIQAHFGELDNIAAKALEEKLKSSGVPYEVYIYPRSGHAFMNASPDGIKRRKEMGMTDEDPAAVELAWSRFSSWMGRYLLSP</sequence>
<feature type="domain" description="Dienelactone hydrolase" evidence="1">
    <location>
        <begin position="1"/>
        <end position="117"/>
    </location>
</feature>
<dbReference type="Gene3D" id="3.40.50.1820">
    <property type="entry name" value="alpha/beta hydrolase"/>
    <property type="match status" value="1"/>
</dbReference>
<name>A0A427AY88_ENSVE</name>
<organism evidence="2 3">
    <name type="scientific">Ensete ventricosum</name>
    <name type="common">Abyssinian banana</name>
    <name type="synonym">Musa ensete</name>
    <dbReference type="NCBI Taxonomy" id="4639"/>
    <lineage>
        <taxon>Eukaryota</taxon>
        <taxon>Viridiplantae</taxon>
        <taxon>Streptophyta</taxon>
        <taxon>Embryophyta</taxon>
        <taxon>Tracheophyta</taxon>
        <taxon>Spermatophyta</taxon>
        <taxon>Magnoliopsida</taxon>
        <taxon>Liliopsida</taxon>
        <taxon>Zingiberales</taxon>
        <taxon>Musaceae</taxon>
        <taxon>Ensete</taxon>
    </lineage>
</organism>
<protein>
    <recommendedName>
        <fullName evidence="1">Dienelactone hydrolase domain-containing protein</fullName>
    </recommendedName>
</protein>
<proteinExistence type="predicted"/>
<accession>A0A427AY88</accession>
<dbReference type="InterPro" id="IPR029058">
    <property type="entry name" value="AB_hydrolase_fold"/>
</dbReference>
<dbReference type="Pfam" id="PF01738">
    <property type="entry name" value="DLH"/>
    <property type="match status" value="1"/>
</dbReference>
<dbReference type="InterPro" id="IPR051049">
    <property type="entry name" value="Dienelactone_hydrolase-like"/>
</dbReference>
<evidence type="ECO:0000313" key="2">
    <source>
        <dbReference type="EMBL" id="RRT81077.1"/>
    </source>
</evidence>
<dbReference type="SUPFAM" id="SSF53474">
    <property type="entry name" value="alpha/beta-Hydrolases"/>
    <property type="match status" value="1"/>
</dbReference>
<dbReference type="PANTHER" id="PTHR46623">
    <property type="entry name" value="CARBOXYMETHYLENEBUTENOLIDASE-RELATED"/>
    <property type="match status" value="1"/>
</dbReference>